<keyword evidence="2" id="KW-1185">Reference proteome</keyword>
<name>A0A2A3MM93_9PSED</name>
<organism evidence="1 2">
    <name type="scientific">Pseudomonas abyssi</name>
    <dbReference type="NCBI Taxonomy" id="170540"/>
    <lineage>
        <taxon>Bacteria</taxon>
        <taxon>Pseudomonadati</taxon>
        <taxon>Pseudomonadota</taxon>
        <taxon>Gammaproteobacteria</taxon>
        <taxon>Pseudomonadales</taxon>
        <taxon>Pseudomonadaceae</taxon>
        <taxon>Pseudomonas</taxon>
    </lineage>
</organism>
<dbReference type="RefSeq" id="WP_096003013.1">
    <property type="nucleotide sequence ID" value="NZ_NTMR01000002.1"/>
</dbReference>
<dbReference type="AlphaFoldDB" id="A0A2A3MM93"/>
<comment type="caution">
    <text evidence="1">The sequence shown here is derived from an EMBL/GenBank/DDBJ whole genome shotgun (WGS) entry which is preliminary data.</text>
</comment>
<protein>
    <submittedName>
        <fullName evidence="1">Uncharacterized protein</fullName>
    </submittedName>
</protein>
<reference evidence="1 2" key="1">
    <citation type="submission" date="2017-09" db="EMBL/GenBank/DDBJ databases">
        <title>Pseudomonas abyssi sp. nov. isolated from Abyssopelagic Water.</title>
        <authorList>
            <person name="Wei Y."/>
        </authorList>
    </citation>
    <scope>NUCLEOTIDE SEQUENCE [LARGE SCALE GENOMIC DNA]</scope>
    <source>
        <strain evidence="1 2">MT5</strain>
    </source>
</reference>
<dbReference type="Proteomes" id="UP000242313">
    <property type="component" value="Unassembled WGS sequence"/>
</dbReference>
<evidence type="ECO:0000313" key="2">
    <source>
        <dbReference type="Proteomes" id="UP000242313"/>
    </source>
</evidence>
<sequence length="76" mass="9044">MTTLEEISRCPVANREFWSVQARSSLAFYRYAKQHGTWQDAALERKAFRKNMQHRRAQTWLNKTTEHQLVFPFATA</sequence>
<evidence type="ECO:0000313" key="1">
    <source>
        <dbReference type="EMBL" id="PBK05939.1"/>
    </source>
</evidence>
<dbReference type="EMBL" id="NTMR01000002">
    <property type="protein sequence ID" value="PBK05939.1"/>
    <property type="molecule type" value="Genomic_DNA"/>
</dbReference>
<proteinExistence type="predicted"/>
<gene>
    <name evidence="1" type="ORF">CNQ84_00745</name>
</gene>
<accession>A0A2A3MM93</accession>